<dbReference type="Gene3D" id="3.30.70.3400">
    <property type="match status" value="2"/>
</dbReference>
<feature type="domain" description="Protein export membrane protein SecD/SecF C-terminal" evidence="12">
    <location>
        <begin position="355"/>
        <end position="526"/>
    </location>
</feature>
<keyword evidence="5 10" id="KW-0812">Transmembrane</keyword>
<dbReference type="RefSeq" id="WP_110375409.1">
    <property type="nucleotide sequence ID" value="NZ_JAHBRY010000001.1"/>
</dbReference>
<keyword evidence="9 10" id="KW-0472">Membrane</keyword>
<protein>
    <recommendedName>
        <fullName evidence="10">Protein translocase subunit SecD</fullName>
    </recommendedName>
</protein>
<feature type="transmembrane region" description="Helical" evidence="10">
    <location>
        <begin position="468"/>
        <end position="493"/>
    </location>
</feature>
<sequence>MLRYSKAKIISILLLTLLGFAYAAPNLFSETTRERIAASVPSWIPAWIVPHRAMVLGLDLQGGSHVVLEVDENDLIRAQVASLREDVRRILRETRIAPQGGIVALPRGLQMRVPSEADRQRLLLRLNELARPAGNAILGTPGNSTINVSEGADGLIQVTLTDVGVTDRVRRAVDQTIEVLRRRVDALGTTEPNIQREGAGRVLVQVPGLQDPQRLKEILGRTAKLQFRFIAEGGANPADVDMIPSRDNAGQPVPVERRVIVEGEDLTDAQPAFDSQTSQPIVNFRFNLRGAQRFGQATSEGVGRQLAIVLDNEVISAPRIQTPITGGQGQISGSFSVQQANDLAVLLRAGALPAKLTIVEERTVGPGLGQDSIEAGTLAIYVASIFVALFMLATYGLFGIFANIALVVHVVFILALMSLLGATLTLPGIAGIVLTIGTAVDSNVLIYERIREEAHSGRSIISAIDAGFTRAFATIFDSNSTMLIAALILFFLGSGPVRGFAVVFILGILTTVITAVTMTRMMIALWYRVARPKQLPF</sequence>
<evidence type="ECO:0000256" key="1">
    <source>
        <dbReference type="ARBA" id="ARBA00004651"/>
    </source>
</evidence>
<keyword evidence="4" id="KW-0997">Cell inner membrane</keyword>
<evidence type="ECO:0000259" key="12">
    <source>
        <dbReference type="Pfam" id="PF02355"/>
    </source>
</evidence>
<dbReference type="Gene3D" id="3.30.1360.200">
    <property type="match status" value="1"/>
</dbReference>
<comment type="caution">
    <text evidence="15">The sequence shown here is derived from an EMBL/GenBank/DDBJ whole genome shotgun (WGS) entry which is preliminary data.</text>
</comment>
<feature type="domain" description="Protein translocase subunit SecDF P1" evidence="13">
    <location>
        <begin position="173"/>
        <end position="229"/>
    </location>
</feature>
<name>A0A2V3U570_9HYPH</name>
<dbReference type="FunFam" id="3.30.1360.200:FF:000002">
    <property type="entry name" value="Preprotein translocase subunit SecD"/>
    <property type="match status" value="1"/>
</dbReference>
<keyword evidence="3 10" id="KW-1003">Cell membrane</keyword>
<dbReference type="NCBIfam" id="TIGR00916">
    <property type="entry name" value="2A0604s01"/>
    <property type="match status" value="1"/>
</dbReference>
<dbReference type="Gene3D" id="1.20.1640.10">
    <property type="entry name" value="Multidrug efflux transporter AcrB transmembrane domain"/>
    <property type="match status" value="1"/>
</dbReference>
<comment type="subunit">
    <text evidence="10">Forms a complex with SecF. Part of the essential Sec protein translocation apparatus which comprises SecA, SecYEG and auxiliary proteins SecDF-YajC and YidC.</text>
</comment>
<dbReference type="SUPFAM" id="SSF82866">
    <property type="entry name" value="Multidrug efflux transporter AcrB transmembrane domain"/>
    <property type="match status" value="1"/>
</dbReference>
<reference evidence="15 16" key="1">
    <citation type="submission" date="2018-05" db="EMBL/GenBank/DDBJ databases">
        <title>Genomic Encyclopedia of Type Strains, Phase IV (KMG-IV): sequencing the most valuable type-strain genomes for metagenomic binning, comparative biology and taxonomic classification.</title>
        <authorList>
            <person name="Goeker M."/>
        </authorList>
    </citation>
    <scope>NUCLEOTIDE SEQUENCE [LARGE SCALE GENOMIC DNA]</scope>
    <source>
        <strain evidence="15 16">DSM 6462</strain>
    </source>
</reference>
<dbReference type="GO" id="GO:0065002">
    <property type="term" value="P:intracellular protein transmembrane transport"/>
    <property type="evidence" value="ECO:0007669"/>
    <property type="project" value="UniProtKB-UniRule"/>
</dbReference>
<keyword evidence="6 10" id="KW-0653">Protein transport</keyword>
<keyword evidence="7 10" id="KW-1133">Transmembrane helix</keyword>
<keyword evidence="8 10" id="KW-0811">Translocation</keyword>
<evidence type="ECO:0000256" key="7">
    <source>
        <dbReference type="ARBA" id="ARBA00022989"/>
    </source>
</evidence>
<dbReference type="PRINTS" id="PR00702">
    <property type="entry name" value="ACRIFLAVINRP"/>
</dbReference>
<dbReference type="Pfam" id="PF07549">
    <property type="entry name" value="Sec_GG"/>
    <property type="match status" value="1"/>
</dbReference>
<dbReference type="PANTHER" id="PTHR30081:SF1">
    <property type="entry name" value="PROTEIN TRANSLOCASE SUBUNIT SECD"/>
    <property type="match status" value="1"/>
</dbReference>
<dbReference type="GO" id="GO:0006605">
    <property type="term" value="P:protein targeting"/>
    <property type="evidence" value="ECO:0007669"/>
    <property type="project" value="UniProtKB-UniRule"/>
</dbReference>
<dbReference type="Pfam" id="PF22599">
    <property type="entry name" value="SecDF_P1_head"/>
    <property type="match status" value="1"/>
</dbReference>
<comment type="similarity">
    <text evidence="10">Belongs to the SecD/SecF family. SecD subfamily.</text>
</comment>
<keyword evidence="2 10" id="KW-0813">Transport</keyword>
<organism evidence="15 16">
    <name type="scientific">Chelatococcus asaccharovorans</name>
    <dbReference type="NCBI Taxonomy" id="28210"/>
    <lineage>
        <taxon>Bacteria</taxon>
        <taxon>Pseudomonadati</taxon>
        <taxon>Pseudomonadota</taxon>
        <taxon>Alphaproteobacteria</taxon>
        <taxon>Hyphomicrobiales</taxon>
        <taxon>Chelatococcaceae</taxon>
        <taxon>Chelatococcus</taxon>
    </lineage>
</organism>
<feature type="transmembrane region" description="Helical" evidence="10">
    <location>
        <begin position="404"/>
        <end position="422"/>
    </location>
</feature>
<evidence type="ECO:0000313" key="16">
    <source>
        <dbReference type="Proteomes" id="UP000248021"/>
    </source>
</evidence>
<evidence type="ECO:0000256" key="3">
    <source>
        <dbReference type="ARBA" id="ARBA00022475"/>
    </source>
</evidence>
<feature type="transmembrane region" description="Helical" evidence="10">
    <location>
        <begin position="499"/>
        <end position="527"/>
    </location>
</feature>
<feature type="transmembrane region" description="Helical" evidence="10">
    <location>
        <begin position="378"/>
        <end position="397"/>
    </location>
</feature>
<evidence type="ECO:0000259" key="14">
    <source>
        <dbReference type="Pfam" id="PF22599"/>
    </source>
</evidence>
<dbReference type="EMBL" id="QJJK01000006">
    <property type="protein sequence ID" value="PXW58111.1"/>
    <property type="molecule type" value="Genomic_DNA"/>
</dbReference>
<comment type="function">
    <text evidence="10">Part of the Sec protein translocase complex. Interacts with the SecYEG preprotein conducting channel. SecDF uses the proton motive force (PMF) to complete protein translocation after the ATP-dependent function of SecA.</text>
</comment>
<proteinExistence type="inferred from homology"/>
<dbReference type="InterPro" id="IPR022813">
    <property type="entry name" value="SecD/SecF_arch_bac"/>
</dbReference>
<dbReference type="GO" id="GO:0005886">
    <property type="term" value="C:plasma membrane"/>
    <property type="evidence" value="ECO:0007669"/>
    <property type="project" value="UniProtKB-SubCell"/>
</dbReference>
<gene>
    <name evidence="10" type="primary">secD</name>
    <name evidence="15" type="ORF">C7450_106287</name>
</gene>
<evidence type="ECO:0000256" key="10">
    <source>
        <dbReference type="HAMAP-Rule" id="MF_01463"/>
    </source>
</evidence>
<evidence type="ECO:0000256" key="2">
    <source>
        <dbReference type="ARBA" id="ARBA00022448"/>
    </source>
</evidence>
<evidence type="ECO:0000256" key="8">
    <source>
        <dbReference type="ARBA" id="ARBA00023010"/>
    </source>
</evidence>
<feature type="signal peptide" evidence="11">
    <location>
        <begin position="1"/>
        <end position="23"/>
    </location>
</feature>
<feature type="domain" description="SecDF P1 head subdomain" evidence="14">
    <location>
        <begin position="243"/>
        <end position="354"/>
    </location>
</feature>
<dbReference type="AlphaFoldDB" id="A0A2V3U570"/>
<dbReference type="OrthoDB" id="9805019at2"/>
<dbReference type="HAMAP" id="MF_01463_B">
    <property type="entry name" value="SecD_B"/>
    <property type="match status" value="1"/>
</dbReference>
<keyword evidence="16" id="KW-1185">Reference proteome</keyword>
<evidence type="ECO:0000256" key="4">
    <source>
        <dbReference type="ARBA" id="ARBA00022519"/>
    </source>
</evidence>
<evidence type="ECO:0000256" key="5">
    <source>
        <dbReference type="ARBA" id="ARBA00022692"/>
    </source>
</evidence>
<evidence type="ECO:0000256" key="11">
    <source>
        <dbReference type="SAM" id="SignalP"/>
    </source>
</evidence>
<dbReference type="InterPro" id="IPR001036">
    <property type="entry name" value="Acrflvin-R"/>
</dbReference>
<feature type="chain" id="PRO_5016131282" description="Protein translocase subunit SecD" evidence="11">
    <location>
        <begin position="24"/>
        <end position="537"/>
    </location>
</feature>
<evidence type="ECO:0000259" key="13">
    <source>
        <dbReference type="Pfam" id="PF21760"/>
    </source>
</evidence>
<dbReference type="InterPro" id="IPR022646">
    <property type="entry name" value="SecD/SecF_CS"/>
</dbReference>
<dbReference type="Pfam" id="PF02355">
    <property type="entry name" value="SecD_SecF_C"/>
    <property type="match status" value="1"/>
</dbReference>
<dbReference type="InterPro" id="IPR048634">
    <property type="entry name" value="SecD_SecF_C"/>
</dbReference>
<dbReference type="GO" id="GO:0043952">
    <property type="term" value="P:protein transport by the Sec complex"/>
    <property type="evidence" value="ECO:0007669"/>
    <property type="project" value="UniProtKB-UniRule"/>
</dbReference>
<evidence type="ECO:0000313" key="15">
    <source>
        <dbReference type="EMBL" id="PXW58111.1"/>
    </source>
</evidence>
<dbReference type="InterPro" id="IPR054384">
    <property type="entry name" value="SecDF_P1_head"/>
</dbReference>
<dbReference type="Pfam" id="PF21760">
    <property type="entry name" value="SecD_1st"/>
    <property type="match status" value="1"/>
</dbReference>
<dbReference type="InterPro" id="IPR055344">
    <property type="entry name" value="SecD_SecF_C_bact"/>
</dbReference>
<dbReference type="FunFam" id="1.20.1640.10:FF:000004">
    <property type="entry name" value="Protein translocase subunit SecD"/>
    <property type="match status" value="1"/>
</dbReference>
<comment type="caution">
    <text evidence="10">Lacks conserved residue(s) required for the propagation of feature annotation.</text>
</comment>
<dbReference type="InterPro" id="IPR048631">
    <property type="entry name" value="SecD_1st"/>
</dbReference>
<comment type="subcellular location">
    <subcellularLocation>
        <location evidence="1 10">Cell membrane</location>
        <topology evidence="1 10">Multi-pass membrane protein</topology>
    </subcellularLocation>
</comment>
<dbReference type="InterPro" id="IPR005791">
    <property type="entry name" value="SecD"/>
</dbReference>
<accession>A0A2V3U570</accession>
<dbReference type="Proteomes" id="UP000248021">
    <property type="component" value="Unassembled WGS sequence"/>
</dbReference>
<keyword evidence="11" id="KW-0732">Signal</keyword>
<evidence type="ECO:0000256" key="9">
    <source>
        <dbReference type="ARBA" id="ARBA00023136"/>
    </source>
</evidence>
<evidence type="ECO:0000256" key="6">
    <source>
        <dbReference type="ARBA" id="ARBA00022927"/>
    </source>
</evidence>
<dbReference type="NCBIfam" id="TIGR01129">
    <property type="entry name" value="secD"/>
    <property type="match status" value="1"/>
</dbReference>
<dbReference type="GO" id="GO:0015450">
    <property type="term" value="F:protein-transporting ATPase activity"/>
    <property type="evidence" value="ECO:0007669"/>
    <property type="project" value="InterPro"/>
</dbReference>
<dbReference type="PANTHER" id="PTHR30081">
    <property type="entry name" value="PROTEIN-EXPORT MEMBRANE PROTEIN SEC"/>
    <property type="match status" value="1"/>
</dbReference>